<dbReference type="InterPro" id="IPR052930">
    <property type="entry name" value="TA_antitoxin_MntA"/>
</dbReference>
<protein>
    <submittedName>
        <fullName evidence="2">Nucleotidyltransferase domain-containing protein</fullName>
    </submittedName>
</protein>
<name>A0ABZ0U8P6_9FIRM</name>
<evidence type="ECO:0000313" key="2">
    <source>
        <dbReference type="EMBL" id="WPX10115.1"/>
    </source>
</evidence>
<dbReference type="CDD" id="cd05403">
    <property type="entry name" value="NT_KNTase_like"/>
    <property type="match status" value="1"/>
</dbReference>
<dbReference type="EMBL" id="CP139957">
    <property type="protein sequence ID" value="WPX10115.1"/>
    <property type="molecule type" value="Genomic_DNA"/>
</dbReference>
<feature type="domain" description="Polymerase beta nucleotidyltransferase" evidence="1">
    <location>
        <begin position="16"/>
        <end position="107"/>
    </location>
</feature>
<accession>A0ABZ0U8P6</accession>
<gene>
    <name evidence="2" type="ORF">SOJ16_000758</name>
</gene>
<keyword evidence="3" id="KW-1185">Reference proteome</keyword>
<sequence length="111" mass="13002">MKVETAKFGIERETLEKIIEIFKRYKQVKKVCIFGSRARGDFKKGSDIDICVWLDDNGENIIYRIEDELEEINIILLFDIVVFNNITKESLKNSILKEGVIIYEREDNGKI</sequence>
<dbReference type="InterPro" id="IPR041633">
    <property type="entry name" value="Polbeta"/>
</dbReference>
<dbReference type="Proteomes" id="UP001322744">
    <property type="component" value="Chromosome"/>
</dbReference>
<organism evidence="2 3">
    <name type="scientific">Anaerocellum danielii</name>
    <dbReference type="NCBI Taxonomy" id="1387557"/>
    <lineage>
        <taxon>Bacteria</taxon>
        <taxon>Bacillati</taxon>
        <taxon>Bacillota</taxon>
        <taxon>Bacillota incertae sedis</taxon>
        <taxon>Caldicellulosiruptorales</taxon>
        <taxon>Caldicellulosiruptoraceae</taxon>
        <taxon>Anaerocellum</taxon>
    </lineage>
</organism>
<dbReference type="Pfam" id="PF18765">
    <property type="entry name" value="Polbeta"/>
    <property type="match status" value="1"/>
</dbReference>
<dbReference type="RefSeq" id="WP_045176015.1">
    <property type="nucleotide sequence ID" value="NZ_CP139957.1"/>
</dbReference>
<dbReference type="PANTHER" id="PTHR43852">
    <property type="entry name" value="NUCLEOTIDYLTRANSFERASE"/>
    <property type="match status" value="1"/>
</dbReference>
<dbReference type="InterPro" id="IPR043519">
    <property type="entry name" value="NT_sf"/>
</dbReference>
<evidence type="ECO:0000313" key="3">
    <source>
        <dbReference type="Proteomes" id="UP001322744"/>
    </source>
</evidence>
<dbReference type="PANTHER" id="PTHR43852:SF3">
    <property type="entry name" value="NUCLEOTIDYLTRANSFERASE"/>
    <property type="match status" value="1"/>
</dbReference>
<proteinExistence type="predicted"/>
<reference evidence="2 3" key="1">
    <citation type="submission" date="2023-12" db="EMBL/GenBank/DDBJ databases">
        <authorList>
            <person name="Manesh M.J.H."/>
            <person name="Bing R.G."/>
            <person name="Willard D.J."/>
            <person name="Kelly R.M."/>
        </authorList>
    </citation>
    <scope>NUCLEOTIDE SEQUENCE [LARGE SCALE GENOMIC DNA]</scope>
    <source>
        <strain evidence="2 3">DSM 8977</strain>
    </source>
</reference>
<dbReference type="SUPFAM" id="SSF81301">
    <property type="entry name" value="Nucleotidyltransferase"/>
    <property type="match status" value="1"/>
</dbReference>
<evidence type="ECO:0000259" key="1">
    <source>
        <dbReference type="Pfam" id="PF18765"/>
    </source>
</evidence>
<dbReference type="Gene3D" id="3.30.460.10">
    <property type="entry name" value="Beta Polymerase, domain 2"/>
    <property type="match status" value="1"/>
</dbReference>